<protein>
    <submittedName>
        <fullName evidence="3">Membrane protein FxsA</fullName>
    </submittedName>
</protein>
<evidence type="ECO:0000313" key="4">
    <source>
        <dbReference type="Proteomes" id="UP000241229"/>
    </source>
</evidence>
<dbReference type="Proteomes" id="UP000241229">
    <property type="component" value="Unassembled WGS sequence"/>
</dbReference>
<dbReference type="EMBL" id="PXYK01000022">
    <property type="protein sequence ID" value="PSJ56376.1"/>
    <property type="molecule type" value="Genomic_DNA"/>
</dbReference>
<evidence type="ECO:0000313" key="3">
    <source>
        <dbReference type="EMBL" id="PSJ56376.1"/>
    </source>
</evidence>
<sequence>MRRILLPLFLLALPLIEIAGFVIVGSEIGVLATMALVLASCILGSILLRLQGFGVLSRIRQDVAEGRDPGRQLAHGVMILVAGILLIIPGFFTDIIGLLLFLPPVRDLGWRLVRDRVQVVGDFGTFRGRPHAGGGRGGGKGPTIDLDEDDYKRTPDPDSPWRRIDRG</sequence>
<feature type="region of interest" description="Disordered" evidence="1">
    <location>
        <begin position="130"/>
        <end position="167"/>
    </location>
</feature>
<reference evidence="3 4" key="1">
    <citation type="submission" date="2018-03" db="EMBL/GenBank/DDBJ databases">
        <title>The draft genome of Mesorhizobium sp. 6GN-30.</title>
        <authorList>
            <person name="Liu L."/>
            <person name="Li L."/>
            <person name="Wang T."/>
            <person name="Zhang X."/>
            <person name="Liang L."/>
        </authorList>
    </citation>
    <scope>NUCLEOTIDE SEQUENCE [LARGE SCALE GENOMIC DNA]</scope>
    <source>
        <strain evidence="3 4">6GN30</strain>
    </source>
</reference>
<proteinExistence type="predicted"/>
<keyword evidence="2" id="KW-0812">Transmembrane</keyword>
<dbReference type="NCBIfam" id="NF008528">
    <property type="entry name" value="PRK11463.1-2"/>
    <property type="match status" value="1"/>
</dbReference>
<keyword evidence="4" id="KW-1185">Reference proteome</keyword>
<dbReference type="AlphaFoldDB" id="A0A2P7S1R5"/>
<feature type="compositionally biased region" description="Basic and acidic residues" evidence="1">
    <location>
        <begin position="150"/>
        <end position="167"/>
    </location>
</feature>
<comment type="caution">
    <text evidence="3">The sequence shown here is derived from an EMBL/GenBank/DDBJ whole genome shotgun (WGS) entry which is preliminary data.</text>
</comment>
<dbReference type="OrthoDB" id="9792788at2"/>
<evidence type="ECO:0000256" key="2">
    <source>
        <dbReference type="SAM" id="Phobius"/>
    </source>
</evidence>
<dbReference type="PANTHER" id="PTHR35335">
    <property type="entry name" value="UPF0716 PROTEIN FXSA"/>
    <property type="match status" value="1"/>
</dbReference>
<dbReference type="GO" id="GO:0016020">
    <property type="term" value="C:membrane"/>
    <property type="evidence" value="ECO:0007669"/>
    <property type="project" value="InterPro"/>
</dbReference>
<dbReference type="PANTHER" id="PTHR35335:SF1">
    <property type="entry name" value="UPF0716 PROTEIN FXSA"/>
    <property type="match status" value="1"/>
</dbReference>
<organism evidence="3 4">
    <name type="scientific">Kumtagia ephedrae</name>
    <dbReference type="NCBI Taxonomy" id="2116701"/>
    <lineage>
        <taxon>Bacteria</taxon>
        <taxon>Pseudomonadati</taxon>
        <taxon>Pseudomonadota</taxon>
        <taxon>Alphaproteobacteria</taxon>
        <taxon>Hyphomicrobiales</taxon>
        <taxon>Phyllobacteriaceae</taxon>
        <taxon>Kumtagia</taxon>
    </lineage>
</organism>
<feature type="transmembrane region" description="Helical" evidence="2">
    <location>
        <begin position="30"/>
        <end position="50"/>
    </location>
</feature>
<feature type="transmembrane region" description="Helical" evidence="2">
    <location>
        <begin position="77"/>
        <end position="102"/>
    </location>
</feature>
<keyword evidence="2" id="KW-1133">Transmembrane helix</keyword>
<dbReference type="RefSeq" id="WP_106774204.1">
    <property type="nucleotide sequence ID" value="NZ_PXYK01000022.1"/>
</dbReference>
<evidence type="ECO:0000256" key="1">
    <source>
        <dbReference type="SAM" id="MobiDB-lite"/>
    </source>
</evidence>
<keyword evidence="2" id="KW-0472">Membrane</keyword>
<dbReference type="InterPro" id="IPR007313">
    <property type="entry name" value="FxsA"/>
</dbReference>
<accession>A0A2P7S1R5</accession>
<feature type="compositionally biased region" description="Gly residues" evidence="1">
    <location>
        <begin position="131"/>
        <end position="141"/>
    </location>
</feature>
<dbReference type="Pfam" id="PF04186">
    <property type="entry name" value="FxsA"/>
    <property type="match status" value="1"/>
</dbReference>
<name>A0A2P7S1R5_9HYPH</name>
<gene>
    <name evidence="3" type="ORF">C7I84_21135</name>
</gene>